<feature type="compositionally biased region" description="Basic and acidic residues" evidence="1">
    <location>
        <begin position="15"/>
        <end position="25"/>
    </location>
</feature>
<name>D5SKN9_STRCL</name>
<evidence type="ECO:0000313" key="2">
    <source>
        <dbReference type="EMBL" id="EFG04482.2"/>
    </source>
</evidence>
<feature type="compositionally biased region" description="Polar residues" evidence="1">
    <location>
        <begin position="75"/>
        <end position="95"/>
    </location>
</feature>
<dbReference type="AlphaFoldDB" id="D5SKN9"/>
<dbReference type="Proteomes" id="UP000002357">
    <property type="component" value="Plasmid pSCL4"/>
</dbReference>
<geneLocation type="plasmid" evidence="2 3">
    <name>pSCL4</name>
</geneLocation>
<feature type="region of interest" description="Disordered" evidence="1">
    <location>
        <begin position="1"/>
        <end position="101"/>
    </location>
</feature>
<keyword evidence="3" id="KW-1185">Reference proteome</keyword>
<sequence>MGGRRPGPYGAVRRSRAEIPARCRGDPPPGKGECPQIAHQAHEAPAASPPPTGSAESHAAGRRRTVRNDSFDAGDTSTPFGGSKSSSPGHDTSLSALDGHPVLKTTWIGLV</sequence>
<gene>
    <name evidence="2" type="ORF">SCLAV_p0995</name>
</gene>
<dbReference type="GO" id="GO:0016491">
    <property type="term" value="F:oxidoreductase activity"/>
    <property type="evidence" value="ECO:0007669"/>
    <property type="project" value="UniProtKB-KW"/>
</dbReference>
<accession>D5SKN9</accession>
<dbReference type="EC" id="1.2.1.-" evidence="2"/>
<keyword evidence="2" id="KW-0560">Oxidoreductase</keyword>
<proteinExistence type="predicted"/>
<evidence type="ECO:0000256" key="1">
    <source>
        <dbReference type="SAM" id="MobiDB-lite"/>
    </source>
</evidence>
<reference evidence="2 3" key="1">
    <citation type="journal article" date="2010" name="Genome Biol. Evol.">
        <title>The sequence of a 1.8-mb bacterial linear plasmid reveals a rich evolutionary reservoir of secondary metabolic pathways.</title>
        <authorList>
            <person name="Medema M.H."/>
            <person name="Trefzer A."/>
            <person name="Kovalchuk A."/>
            <person name="van den Berg M."/>
            <person name="Mueller U."/>
            <person name="Heijne W."/>
            <person name="Wu L."/>
            <person name="Alam M.T."/>
            <person name="Ronning C.M."/>
            <person name="Nierman W.C."/>
            <person name="Bovenberg R.A.L."/>
            <person name="Breitling R."/>
            <person name="Takano E."/>
        </authorList>
    </citation>
    <scope>NUCLEOTIDE SEQUENCE [LARGE SCALE GENOMIC DNA]</scope>
    <source>
        <strain evidence="3">ATCC 27064 / DSM 738 / JCM 4710 / NBRC 13307 / NCIMB 12785 / NRRL 3585 / VKM Ac-602</strain>
        <plasmid evidence="2">pSCL4</plasmid>
    </source>
</reference>
<organism evidence="2 3">
    <name type="scientific">Streptomyces clavuligerus</name>
    <dbReference type="NCBI Taxonomy" id="1901"/>
    <lineage>
        <taxon>Bacteria</taxon>
        <taxon>Bacillati</taxon>
        <taxon>Actinomycetota</taxon>
        <taxon>Actinomycetes</taxon>
        <taxon>Kitasatosporales</taxon>
        <taxon>Streptomycetaceae</taxon>
        <taxon>Streptomyces</taxon>
    </lineage>
</organism>
<dbReference type="EMBL" id="CM000914">
    <property type="protein sequence ID" value="EFG04482.2"/>
    <property type="molecule type" value="Genomic_DNA"/>
</dbReference>
<keyword evidence="2" id="KW-0614">Plasmid</keyword>
<evidence type="ECO:0000313" key="3">
    <source>
        <dbReference type="Proteomes" id="UP000002357"/>
    </source>
</evidence>
<protein>
    <submittedName>
        <fullName evidence="2">Aldehyde dehydrogenase family protein</fullName>
        <ecNumber evidence="2">1.2.1.-</ecNumber>
    </submittedName>
</protein>